<dbReference type="EMBL" id="MLCN01000022">
    <property type="protein sequence ID" value="ONG39775.1"/>
    <property type="molecule type" value="Genomic_DNA"/>
</dbReference>
<feature type="transmembrane region" description="Helical" evidence="1">
    <location>
        <begin position="195"/>
        <end position="215"/>
    </location>
</feature>
<keyword evidence="3" id="KW-1185">Reference proteome</keyword>
<gene>
    <name evidence="2" type="ORF">BKE30_08265</name>
</gene>
<dbReference type="InterPro" id="IPR058534">
    <property type="entry name" value="YjdF"/>
</dbReference>
<keyword evidence="1" id="KW-0812">Transmembrane</keyword>
<dbReference type="OrthoDB" id="9786473at2"/>
<comment type="caution">
    <text evidence="2">The sequence shown here is derived from an EMBL/GenBank/DDBJ whole genome shotgun (WGS) entry which is preliminary data.</text>
</comment>
<evidence type="ECO:0000256" key="1">
    <source>
        <dbReference type="SAM" id="Phobius"/>
    </source>
</evidence>
<dbReference type="STRING" id="1907941.BKE30_08265"/>
<dbReference type="RefSeq" id="WP_076878137.1">
    <property type="nucleotide sequence ID" value="NZ_MLCN01000022.1"/>
</dbReference>
<name>A0A1S8CVK0_9GAMM</name>
<sequence length="216" mass="24789">MSFFSPYHQFPKTGLIHWLLLGILLLASIIASINPLDLDSYLLHQTGTILGAALLLFLQLQRNVSISGFVQVIVFILLHILGAHYLYSFVPYNEWIKNWFDFDLNQHFGWSRNMYDRLIHFAYGLLLFKICCDVFSVWLPQVKPFKIALLAIQFIMATSMVYELIEWLIAIGLSPEAAENYNGQQGDMWDAQKDMALATLGALCAALIQRFYSLFK</sequence>
<accession>A0A1S8CVK0</accession>
<keyword evidence="1" id="KW-0472">Membrane</keyword>
<dbReference type="Pfam" id="PF09997">
    <property type="entry name" value="DUF2238"/>
    <property type="match status" value="1"/>
</dbReference>
<evidence type="ECO:0008006" key="4">
    <source>
        <dbReference type="Google" id="ProtNLM"/>
    </source>
</evidence>
<keyword evidence="1" id="KW-1133">Transmembrane helix</keyword>
<reference evidence="2 3" key="1">
    <citation type="submission" date="2016-10" db="EMBL/GenBank/DDBJ databases">
        <title>Draft Genome sequence of Alkanindiges sp. strain H1.</title>
        <authorList>
            <person name="Subhash Y."/>
            <person name="Lee S."/>
        </authorList>
    </citation>
    <scope>NUCLEOTIDE SEQUENCE [LARGE SCALE GENOMIC DNA]</scope>
    <source>
        <strain evidence="2 3">H1</strain>
    </source>
</reference>
<feature type="transmembrane region" description="Helical" evidence="1">
    <location>
        <begin position="118"/>
        <end position="140"/>
    </location>
</feature>
<dbReference type="PIRSF" id="PIRSF020606">
    <property type="entry name" value="UCP020606"/>
    <property type="match status" value="1"/>
</dbReference>
<dbReference type="InterPro" id="IPR014509">
    <property type="entry name" value="YjdF-like"/>
</dbReference>
<proteinExistence type="predicted"/>
<evidence type="ECO:0000313" key="2">
    <source>
        <dbReference type="EMBL" id="ONG39775.1"/>
    </source>
</evidence>
<evidence type="ECO:0000313" key="3">
    <source>
        <dbReference type="Proteomes" id="UP000192132"/>
    </source>
</evidence>
<dbReference type="Proteomes" id="UP000192132">
    <property type="component" value="Unassembled WGS sequence"/>
</dbReference>
<organism evidence="2 3">
    <name type="scientific">Alkanindiges hydrocarboniclasticus</name>
    <dbReference type="NCBI Taxonomy" id="1907941"/>
    <lineage>
        <taxon>Bacteria</taxon>
        <taxon>Pseudomonadati</taxon>
        <taxon>Pseudomonadota</taxon>
        <taxon>Gammaproteobacteria</taxon>
        <taxon>Moraxellales</taxon>
        <taxon>Moraxellaceae</taxon>
        <taxon>Alkanindiges</taxon>
    </lineage>
</organism>
<protein>
    <recommendedName>
        <fullName evidence="4">DUF2238 domain-containing protein</fullName>
    </recommendedName>
</protein>
<dbReference type="AlphaFoldDB" id="A0A1S8CVK0"/>
<feature type="transmembrane region" description="Helical" evidence="1">
    <location>
        <begin position="147"/>
        <end position="175"/>
    </location>
</feature>
<feature type="transmembrane region" description="Helical" evidence="1">
    <location>
        <begin position="72"/>
        <end position="90"/>
    </location>
</feature>
<feature type="transmembrane region" description="Helical" evidence="1">
    <location>
        <begin position="41"/>
        <end position="60"/>
    </location>
</feature>